<sequence>MYLGSEAPNSTVKSSRMFKVLKEICDDKERVKEHDMEVHVSGRVKSQGSAEALQENLGNFVEDLSASASQLGNDLKLKMPKKKKVLSEEELVNKQVVALFKKLLADDSKIAAQLQDLQKVDYSSELAETLRKHKANLKTIVADFDAITIAAEDVASKKKAMEAVSEGTKVIYRDVKEAARRIKAAGVKLYGIYSKASRDQTTRLANAYADFAAYCKANQVRSRAPPFNLESMKADRASGKFPTLAQKHLSGAESIILVRWLAAICWDIAAKTGTHHDRLRASVFIGLDQLRDTFAKCPGVPSEEELEKAEFFKDLYQGALLGALASEVSIRWHNQRLEASD</sequence>
<dbReference type="AlphaFoldDB" id="A0A1Q9D4S0"/>
<dbReference type="EMBL" id="LSRX01000724">
    <property type="protein sequence ID" value="OLP90190.1"/>
    <property type="molecule type" value="Genomic_DNA"/>
</dbReference>
<dbReference type="Proteomes" id="UP000186817">
    <property type="component" value="Unassembled WGS sequence"/>
</dbReference>
<evidence type="ECO:0000313" key="1">
    <source>
        <dbReference type="EMBL" id="OLP90190.1"/>
    </source>
</evidence>
<proteinExistence type="predicted"/>
<organism evidence="1 2">
    <name type="scientific">Symbiodinium microadriaticum</name>
    <name type="common">Dinoflagellate</name>
    <name type="synonym">Zooxanthella microadriatica</name>
    <dbReference type="NCBI Taxonomy" id="2951"/>
    <lineage>
        <taxon>Eukaryota</taxon>
        <taxon>Sar</taxon>
        <taxon>Alveolata</taxon>
        <taxon>Dinophyceae</taxon>
        <taxon>Suessiales</taxon>
        <taxon>Symbiodiniaceae</taxon>
        <taxon>Symbiodinium</taxon>
    </lineage>
</organism>
<accession>A0A1Q9D4S0</accession>
<evidence type="ECO:0000313" key="2">
    <source>
        <dbReference type="Proteomes" id="UP000186817"/>
    </source>
</evidence>
<name>A0A1Q9D4S0_SYMMI</name>
<protein>
    <submittedName>
        <fullName evidence="1">Uncharacterized protein</fullName>
    </submittedName>
</protein>
<reference evidence="1 2" key="1">
    <citation type="submission" date="2016-02" db="EMBL/GenBank/DDBJ databases">
        <title>Genome analysis of coral dinoflagellate symbionts highlights evolutionary adaptations to a symbiotic lifestyle.</title>
        <authorList>
            <person name="Aranda M."/>
            <person name="Li Y."/>
            <person name="Liew Y.J."/>
            <person name="Baumgarten S."/>
            <person name="Simakov O."/>
            <person name="Wilson M."/>
            <person name="Piel J."/>
            <person name="Ashoor H."/>
            <person name="Bougouffa S."/>
            <person name="Bajic V.B."/>
            <person name="Ryu T."/>
            <person name="Ravasi T."/>
            <person name="Bayer T."/>
            <person name="Micklem G."/>
            <person name="Kim H."/>
            <person name="Bhak J."/>
            <person name="Lajeunesse T.C."/>
            <person name="Voolstra C.R."/>
        </authorList>
    </citation>
    <scope>NUCLEOTIDE SEQUENCE [LARGE SCALE GENOMIC DNA]</scope>
    <source>
        <strain evidence="1 2">CCMP2467</strain>
    </source>
</reference>
<dbReference type="OrthoDB" id="422747at2759"/>
<gene>
    <name evidence="1" type="ORF">AK812_SmicGene28270</name>
</gene>
<keyword evidence="2" id="KW-1185">Reference proteome</keyword>
<comment type="caution">
    <text evidence="1">The sequence shown here is derived from an EMBL/GenBank/DDBJ whole genome shotgun (WGS) entry which is preliminary data.</text>
</comment>